<name>A0A6N2MH77_SALVM</name>
<sequence>MAESDGLSSATISKHFETGPIRACLGYIVSKGFVVNQHLPDAQHSYASEKNKPRRRVTGSVFHHDSIQCCHLRVCPESFSVSLGFSSL</sequence>
<proteinExistence type="predicted"/>
<dbReference type="EMBL" id="CAADRP010001707">
    <property type="protein sequence ID" value="VFU49026.1"/>
    <property type="molecule type" value="Genomic_DNA"/>
</dbReference>
<reference evidence="1" key="1">
    <citation type="submission" date="2019-03" db="EMBL/GenBank/DDBJ databases">
        <authorList>
            <person name="Mank J."/>
            <person name="Almeida P."/>
        </authorList>
    </citation>
    <scope>NUCLEOTIDE SEQUENCE</scope>
    <source>
        <strain evidence="1">78183</strain>
    </source>
</reference>
<dbReference type="AlphaFoldDB" id="A0A6N2MH77"/>
<protein>
    <submittedName>
        <fullName evidence="1">Uncharacterized protein</fullName>
    </submittedName>
</protein>
<gene>
    <name evidence="1" type="ORF">SVIM_LOCUS322826</name>
</gene>
<accession>A0A6N2MH77</accession>
<evidence type="ECO:0000313" key="1">
    <source>
        <dbReference type="EMBL" id="VFU49026.1"/>
    </source>
</evidence>
<organism evidence="1">
    <name type="scientific">Salix viminalis</name>
    <name type="common">Common osier</name>
    <name type="synonym">Basket willow</name>
    <dbReference type="NCBI Taxonomy" id="40686"/>
    <lineage>
        <taxon>Eukaryota</taxon>
        <taxon>Viridiplantae</taxon>
        <taxon>Streptophyta</taxon>
        <taxon>Embryophyta</taxon>
        <taxon>Tracheophyta</taxon>
        <taxon>Spermatophyta</taxon>
        <taxon>Magnoliopsida</taxon>
        <taxon>eudicotyledons</taxon>
        <taxon>Gunneridae</taxon>
        <taxon>Pentapetalae</taxon>
        <taxon>rosids</taxon>
        <taxon>fabids</taxon>
        <taxon>Malpighiales</taxon>
        <taxon>Salicaceae</taxon>
        <taxon>Saliceae</taxon>
        <taxon>Salix</taxon>
    </lineage>
</organism>